<accession>A0AAN9XEN4</accession>
<evidence type="ECO:0000313" key="1">
    <source>
        <dbReference type="EMBL" id="KAK7389505.1"/>
    </source>
</evidence>
<dbReference type="Proteomes" id="UP001386955">
    <property type="component" value="Unassembled WGS sequence"/>
</dbReference>
<protein>
    <submittedName>
        <fullName evidence="1">Uncharacterized protein</fullName>
    </submittedName>
</protein>
<sequence>MARTVIFPNSGVKHNGTPSEKLCRYRGDLNPVKVAFSETIHAIQLPSPPSDRPRHYLKDPSNVAHLTPAPGRTITQKLPSFWSEGQLLARDSEPIRASRLVHFCEERESARIRREREGLVSDVLALKI</sequence>
<gene>
    <name evidence="1" type="ORF">VNO78_24608</name>
</gene>
<comment type="caution">
    <text evidence="1">The sequence shown here is derived from an EMBL/GenBank/DDBJ whole genome shotgun (WGS) entry which is preliminary data.</text>
</comment>
<keyword evidence="2" id="KW-1185">Reference proteome</keyword>
<name>A0AAN9XEN4_PSOTE</name>
<proteinExistence type="predicted"/>
<organism evidence="1 2">
    <name type="scientific">Psophocarpus tetragonolobus</name>
    <name type="common">Winged bean</name>
    <name type="synonym">Dolichos tetragonolobus</name>
    <dbReference type="NCBI Taxonomy" id="3891"/>
    <lineage>
        <taxon>Eukaryota</taxon>
        <taxon>Viridiplantae</taxon>
        <taxon>Streptophyta</taxon>
        <taxon>Embryophyta</taxon>
        <taxon>Tracheophyta</taxon>
        <taxon>Spermatophyta</taxon>
        <taxon>Magnoliopsida</taxon>
        <taxon>eudicotyledons</taxon>
        <taxon>Gunneridae</taxon>
        <taxon>Pentapetalae</taxon>
        <taxon>rosids</taxon>
        <taxon>fabids</taxon>
        <taxon>Fabales</taxon>
        <taxon>Fabaceae</taxon>
        <taxon>Papilionoideae</taxon>
        <taxon>50 kb inversion clade</taxon>
        <taxon>NPAAA clade</taxon>
        <taxon>indigoferoid/millettioid clade</taxon>
        <taxon>Phaseoleae</taxon>
        <taxon>Psophocarpus</taxon>
    </lineage>
</organism>
<dbReference type="AlphaFoldDB" id="A0AAN9XEN4"/>
<dbReference type="EMBL" id="JAYMYS010000006">
    <property type="protein sequence ID" value="KAK7389505.1"/>
    <property type="molecule type" value="Genomic_DNA"/>
</dbReference>
<evidence type="ECO:0000313" key="2">
    <source>
        <dbReference type="Proteomes" id="UP001386955"/>
    </source>
</evidence>
<reference evidence="1 2" key="1">
    <citation type="submission" date="2024-01" db="EMBL/GenBank/DDBJ databases">
        <title>The genomes of 5 underutilized Papilionoideae crops provide insights into root nodulation and disease resistanc.</title>
        <authorList>
            <person name="Jiang F."/>
        </authorList>
    </citation>
    <scope>NUCLEOTIDE SEQUENCE [LARGE SCALE GENOMIC DNA]</scope>
    <source>
        <strain evidence="1">DUOXIRENSHENG_FW03</strain>
        <tissue evidence="1">Leaves</tissue>
    </source>
</reference>